<evidence type="ECO:0000313" key="1">
    <source>
        <dbReference type="EMBL" id="MCP1727835.1"/>
    </source>
</evidence>
<gene>
    <name evidence="1" type="ORF">J2T60_001835</name>
</gene>
<dbReference type="InterPro" id="IPR011008">
    <property type="entry name" value="Dimeric_a/b-barrel"/>
</dbReference>
<accession>A0ABT1G933</accession>
<proteinExistence type="predicted"/>
<dbReference type="EMBL" id="JALJYF010000002">
    <property type="protein sequence ID" value="MCP1727835.1"/>
    <property type="molecule type" value="Genomic_DNA"/>
</dbReference>
<protein>
    <submittedName>
        <fullName evidence="1">Mg2+ and Co2+ transporter CorA</fullName>
    </submittedName>
</protein>
<sequence>MNEANFVILYRWRIKPEQEEHFARHWSALMALYQQLFGAVGGRLHQREDGLWIAYAEWPSREQYFLAIERGIPDESIADAMNEAVRERLEPEFMEVRRDVAPQ</sequence>
<reference evidence="1 2" key="1">
    <citation type="submission" date="2022-03" db="EMBL/GenBank/DDBJ databases">
        <title>Genomic Encyclopedia of Type Strains, Phase III (KMG-III): the genomes of soil and plant-associated and newly described type strains.</title>
        <authorList>
            <person name="Whitman W."/>
        </authorList>
    </citation>
    <scope>NUCLEOTIDE SEQUENCE [LARGE SCALE GENOMIC DNA]</scope>
    <source>
        <strain evidence="1 2">BSker1</strain>
    </source>
</reference>
<comment type="caution">
    <text evidence="1">The sequence shown here is derived from an EMBL/GenBank/DDBJ whole genome shotgun (WGS) entry which is preliminary data.</text>
</comment>
<dbReference type="RefSeq" id="WP_253448718.1">
    <property type="nucleotide sequence ID" value="NZ_JALJYF010000002.1"/>
</dbReference>
<evidence type="ECO:0000313" key="2">
    <source>
        <dbReference type="Proteomes" id="UP001523550"/>
    </source>
</evidence>
<dbReference type="Gene3D" id="3.30.70.100">
    <property type="match status" value="1"/>
</dbReference>
<organism evidence="1 2">
    <name type="scientific">Natronospira proteinivora</name>
    <dbReference type="NCBI Taxonomy" id="1807133"/>
    <lineage>
        <taxon>Bacteria</taxon>
        <taxon>Pseudomonadati</taxon>
        <taxon>Pseudomonadota</taxon>
        <taxon>Gammaproteobacteria</taxon>
        <taxon>Natronospirales</taxon>
        <taxon>Natronospiraceae</taxon>
        <taxon>Natronospira</taxon>
    </lineage>
</organism>
<dbReference type="SUPFAM" id="SSF54909">
    <property type="entry name" value="Dimeric alpha+beta barrel"/>
    <property type="match status" value="1"/>
</dbReference>
<dbReference type="Proteomes" id="UP001523550">
    <property type="component" value="Unassembled WGS sequence"/>
</dbReference>
<keyword evidence="2" id="KW-1185">Reference proteome</keyword>
<name>A0ABT1G933_9GAMM</name>